<name>A0ABP8VG94_9PSEU</name>
<comment type="caution">
    <text evidence="1">The sequence shown here is derived from an EMBL/GenBank/DDBJ whole genome shotgun (WGS) entry which is preliminary data.</text>
</comment>
<evidence type="ECO:0000313" key="2">
    <source>
        <dbReference type="Proteomes" id="UP001500192"/>
    </source>
</evidence>
<accession>A0ABP8VG94</accession>
<proteinExistence type="predicted"/>
<dbReference type="Proteomes" id="UP001500192">
    <property type="component" value="Unassembled WGS sequence"/>
</dbReference>
<gene>
    <name evidence="1" type="ORF">GCM10023214_62480</name>
</gene>
<organism evidence="1 2">
    <name type="scientific">Amycolatopsis dongchuanensis</name>
    <dbReference type="NCBI Taxonomy" id="1070866"/>
    <lineage>
        <taxon>Bacteria</taxon>
        <taxon>Bacillati</taxon>
        <taxon>Actinomycetota</taxon>
        <taxon>Actinomycetes</taxon>
        <taxon>Pseudonocardiales</taxon>
        <taxon>Pseudonocardiaceae</taxon>
        <taxon>Amycolatopsis</taxon>
    </lineage>
</organism>
<dbReference type="EMBL" id="BAABIB010000122">
    <property type="protein sequence ID" value="GAA4661698.1"/>
    <property type="molecule type" value="Genomic_DNA"/>
</dbReference>
<reference evidence="2" key="1">
    <citation type="journal article" date="2019" name="Int. J. Syst. Evol. Microbiol.">
        <title>The Global Catalogue of Microorganisms (GCM) 10K type strain sequencing project: providing services to taxonomists for standard genome sequencing and annotation.</title>
        <authorList>
            <consortium name="The Broad Institute Genomics Platform"/>
            <consortium name="The Broad Institute Genome Sequencing Center for Infectious Disease"/>
            <person name="Wu L."/>
            <person name="Ma J."/>
        </authorList>
    </citation>
    <scope>NUCLEOTIDE SEQUENCE [LARGE SCALE GENOMIC DNA]</scope>
    <source>
        <strain evidence="2">JCM 18054</strain>
    </source>
</reference>
<keyword evidence="2" id="KW-1185">Reference proteome</keyword>
<protein>
    <recommendedName>
        <fullName evidence="3">DUF1918 domain-containing protein</fullName>
    </recommendedName>
</protein>
<evidence type="ECO:0008006" key="3">
    <source>
        <dbReference type="Google" id="ProtNLM"/>
    </source>
</evidence>
<sequence>MSLLTQPPVVPLATTTCRTHELRIGTEIVQRDGTTTYVSEVGADGPRIFVQLTNGQAGPFRRGRRWRVIAPPGEVLVPFLSA</sequence>
<evidence type="ECO:0000313" key="1">
    <source>
        <dbReference type="EMBL" id="GAA4661698.1"/>
    </source>
</evidence>
<dbReference type="RefSeq" id="WP_346055835.1">
    <property type="nucleotide sequence ID" value="NZ_BAABIB010000122.1"/>
</dbReference>